<keyword evidence="4" id="KW-0408">Iron</keyword>
<name>A0A9X3S984_9ACTN</name>
<dbReference type="InterPro" id="IPR012292">
    <property type="entry name" value="Globin/Proto"/>
</dbReference>
<dbReference type="GO" id="GO:0019825">
    <property type="term" value="F:oxygen binding"/>
    <property type="evidence" value="ECO:0007669"/>
    <property type="project" value="InterPro"/>
</dbReference>
<accession>A0A9X3S984</accession>
<dbReference type="RefSeq" id="WP_270026768.1">
    <property type="nucleotide sequence ID" value="NZ_JAPDDP010000035.1"/>
</dbReference>
<keyword evidence="1 5" id="KW-0349">Heme</keyword>
<dbReference type="GO" id="GO:0071949">
    <property type="term" value="F:FAD binding"/>
    <property type="evidence" value="ECO:0007669"/>
    <property type="project" value="TreeGrafter"/>
</dbReference>
<evidence type="ECO:0000256" key="4">
    <source>
        <dbReference type="ARBA" id="ARBA00023004"/>
    </source>
</evidence>
<dbReference type="GO" id="GO:0020037">
    <property type="term" value="F:heme binding"/>
    <property type="evidence" value="ECO:0007669"/>
    <property type="project" value="InterPro"/>
</dbReference>
<dbReference type="Proteomes" id="UP001147653">
    <property type="component" value="Unassembled WGS sequence"/>
</dbReference>
<evidence type="ECO:0000256" key="5">
    <source>
        <dbReference type="RuleBase" id="RU000356"/>
    </source>
</evidence>
<dbReference type="EMBL" id="JAPDDP010000035">
    <property type="protein sequence ID" value="MDA0182403.1"/>
    <property type="molecule type" value="Genomic_DNA"/>
</dbReference>
<protein>
    <submittedName>
        <fullName evidence="7">Globin domain-containing protein</fullName>
    </submittedName>
</protein>
<gene>
    <name evidence="7" type="ORF">OJ997_18995</name>
</gene>
<dbReference type="GO" id="GO:0046210">
    <property type="term" value="P:nitric oxide catabolic process"/>
    <property type="evidence" value="ECO:0007669"/>
    <property type="project" value="TreeGrafter"/>
</dbReference>
<keyword evidence="8" id="KW-1185">Reference proteome</keyword>
<reference evidence="7" key="1">
    <citation type="submission" date="2022-10" db="EMBL/GenBank/DDBJ databases">
        <title>The WGS of Solirubrobacter phytolaccae KCTC 29190.</title>
        <authorList>
            <person name="Jiang Z."/>
        </authorList>
    </citation>
    <scope>NUCLEOTIDE SEQUENCE</scope>
    <source>
        <strain evidence="7">KCTC 29190</strain>
    </source>
</reference>
<comment type="similarity">
    <text evidence="5">Belongs to the globin family.</text>
</comment>
<dbReference type="InterPro" id="IPR009050">
    <property type="entry name" value="Globin-like_sf"/>
</dbReference>
<evidence type="ECO:0000256" key="1">
    <source>
        <dbReference type="ARBA" id="ARBA00022617"/>
    </source>
</evidence>
<keyword evidence="3" id="KW-0479">Metal-binding</keyword>
<keyword evidence="2 5" id="KW-0561">Oxygen transport</keyword>
<evidence type="ECO:0000313" key="8">
    <source>
        <dbReference type="Proteomes" id="UP001147653"/>
    </source>
</evidence>
<keyword evidence="5" id="KW-0813">Transport</keyword>
<dbReference type="GO" id="GO:0071500">
    <property type="term" value="P:cellular response to nitrosative stress"/>
    <property type="evidence" value="ECO:0007669"/>
    <property type="project" value="TreeGrafter"/>
</dbReference>
<dbReference type="GO" id="GO:0046872">
    <property type="term" value="F:metal ion binding"/>
    <property type="evidence" value="ECO:0007669"/>
    <property type="project" value="UniProtKB-KW"/>
</dbReference>
<proteinExistence type="inferred from homology"/>
<sequence>MDLNALEGSFDLVAPRGDELMELFYARLFATAPAVQPLFAHADMARQRQMLLSALVLLRRSLRNLDAVLPRLRELGARHVAYGAEEAHYAVVGSTLIGAMAELAGGDWRIEYTEAWTEAFGVVAGAMLEGAAEAELLAAA</sequence>
<dbReference type="PROSITE" id="PS01033">
    <property type="entry name" value="GLOBIN"/>
    <property type="match status" value="1"/>
</dbReference>
<dbReference type="PRINTS" id="PR01907">
    <property type="entry name" value="WORMGLOBIN"/>
</dbReference>
<dbReference type="GO" id="GO:0005344">
    <property type="term" value="F:oxygen carrier activity"/>
    <property type="evidence" value="ECO:0007669"/>
    <property type="project" value="UniProtKB-KW"/>
</dbReference>
<dbReference type="GO" id="GO:0008941">
    <property type="term" value="F:nitric oxide dioxygenase NAD(P)H activity"/>
    <property type="evidence" value="ECO:0007669"/>
    <property type="project" value="TreeGrafter"/>
</dbReference>
<dbReference type="SUPFAM" id="SSF46458">
    <property type="entry name" value="Globin-like"/>
    <property type="match status" value="1"/>
</dbReference>
<feature type="domain" description="Globin" evidence="6">
    <location>
        <begin position="1"/>
        <end position="132"/>
    </location>
</feature>
<dbReference type="Pfam" id="PF00042">
    <property type="entry name" value="Globin"/>
    <property type="match status" value="1"/>
</dbReference>
<comment type="caution">
    <text evidence="7">The sequence shown here is derived from an EMBL/GenBank/DDBJ whole genome shotgun (WGS) entry which is preliminary data.</text>
</comment>
<evidence type="ECO:0000313" key="7">
    <source>
        <dbReference type="EMBL" id="MDA0182403.1"/>
    </source>
</evidence>
<dbReference type="AlphaFoldDB" id="A0A9X3S984"/>
<evidence type="ECO:0000256" key="3">
    <source>
        <dbReference type="ARBA" id="ARBA00022723"/>
    </source>
</evidence>
<evidence type="ECO:0000256" key="2">
    <source>
        <dbReference type="ARBA" id="ARBA00022621"/>
    </source>
</evidence>
<dbReference type="PANTHER" id="PTHR43396">
    <property type="entry name" value="FLAVOHEMOPROTEIN"/>
    <property type="match status" value="1"/>
</dbReference>
<dbReference type="Gene3D" id="1.10.490.10">
    <property type="entry name" value="Globins"/>
    <property type="match status" value="1"/>
</dbReference>
<organism evidence="7 8">
    <name type="scientific">Solirubrobacter phytolaccae</name>
    <dbReference type="NCBI Taxonomy" id="1404360"/>
    <lineage>
        <taxon>Bacteria</taxon>
        <taxon>Bacillati</taxon>
        <taxon>Actinomycetota</taxon>
        <taxon>Thermoleophilia</taxon>
        <taxon>Solirubrobacterales</taxon>
        <taxon>Solirubrobacteraceae</taxon>
        <taxon>Solirubrobacter</taxon>
    </lineage>
</organism>
<evidence type="ECO:0000259" key="6">
    <source>
        <dbReference type="PROSITE" id="PS01033"/>
    </source>
</evidence>
<dbReference type="PANTHER" id="PTHR43396:SF3">
    <property type="entry name" value="FLAVOHEMOPROTEIN"/>
    <property type="match status" value="1"/>
</dbReference>
<dbReference type="InterPro" id="IPR000971">
    <property type="entry name" value="Globin"/>
</dbReference>